<keyword evidence="6" id="KW-0418">Kinase</keyword>
<keyword evidence="2 5" id="KW-0456">Lyase</keyword>
<dbReference type="Gene3D" id="3.40.50.11240">
    <property type="entry name" value="Ethanolamine ammonia-lyase light chain (EutC)"/>
    <property type="match status" value="1"/>
</dbReference>
<evidence type="ECO:0000313" key="6">
    <source>
        <dbReference type="EMBL" id="MCU6760788.1"/>
    </source>
</evidence>
<evidence type="ECO:0000256" key="2">
    <source>
        <dbReference type="ARBA" id="ARBA00023239"/>
    </source>
</evidence>
<dbReference type="InterPro" id="IPR042255">
    <property type="entry name" value="EutC_N"/>
</dbReference>
<dbReference type="Pfam" id="PF05985">
    <property type="entry name" value="EutC"/>
    <property type="match status" value="1"/>
</dbReference>
<keyword evidence="1 5" id="KW-0846">Cobalamin</keyword>
<evidence type="ECO:0000256" key="4">
    <source>
        <dbReference type="ARBA" id="ARBA00024446"/>
    </source>
</evidence>
<comment type="cofactor">
    <cofactor evidence="5">
        <name>adenosylcob(III)alamin</name>
        <dbReference type="ChEBI" id="CHEBI:18408"/>
    </cofactor>
    <text evidence="5">Binds between the large and small subunits.</text>
</comment>
<dbReference type="EMBL" id="JAOQJQ010000001">
    <property type="protein sequence ID" value="MCU6760788.1"/>
    <property type="molecule type" value="Genomic_DNA"/>
</dbReference>
<dbReference type="PANTHER" id="PTHR39330:SF1">
    <property type="entry name" value="ETHANOLAMINE AMMONIA-LYASE SMALL SUBUNIT"/>
    <property type="match status" value="1"/>
</dbReference>
<comment type="subunit">
    <text evidence="5">The basic unit is a heterodimer which dimerizes to form tetramers. The heterotetramers trimerize; 6 large subunits form a core ring with 6 small subunits projecting outwards.</text>
</comment>
<accession>A0ABT2TF24</accession>
<evidence type="ECO:0000256" key="3">
    <source>
        <dbReference type="ARBA" id="ARBA00023285"/>
    </source>
</evidence>
<comment type="pathway">
    <text evidence="5">Amine and polyamine degradation; ethanolamine degradation.</text>
</comment>
<comment type="subcellular location">
    <subcellularLocation>
        <location evidence="5">Bacterial microcompartment</location>
    </subcellularLocation>
</comment>
<dbReference type="GO" id="GO:0008851">
    <property type="term" value="F:ethanolamine ammonia-lyase activity"/>
    <property type="evidence" value="ECO:0007669"/>
    <property type="project" value="UniProtKB-EC"/>
</dbReference>
<dbReference type="PANTHER" id="PTHR39330">
    <property type="entry name" value="ETHANOLAMINE AMMONIA-LYASE LIGHT CHAIN"/>
    <property type="match status" value="1"/>
</dbReference>
<organism evidence="6 7">
    <name type="scientific">Brotonthovivens ammoniilytica</name>
    <dbReference type="NCBI Taxonomy" id="2981725"/>
    <lineage>
        <taxon>Bacteria</taxon>
        <taxon>Bacillati</taxon>
        <taxon>Bacillota</taxon>
        <taxon>Clostridia</taxon>
        <taxon>Lachnospirales</taxon>
        <taxon>Lachnospiraceae</taxon>
        <taxon>Brotonthovivens</taxon>
    </lineage>
</organism>
<dbReference type="Gene3D" id="1.10.30.40">
    <property type="entry name" value="Ethanolamine ammonia-lyase light chain (EutC), N-terminal domain"/>
    <property type="match status" value="1"/>
</dbReference>
<dbReference type="InterPro" id="IPR042251">
    <property type="entry name" value="EutC_C"/>
</dbReference>
<dbReference type="EC" id="4.3.1.7" evidence="5"/>
<dbReference type="InterPro" id="IPR009246">
    <property type="entry name" value="EutC"/>
</dbReference>
<sequence length="291" mass="31819">MIDEKMIERITAEVIRQMTAHQTVSESTEKSYGMKAQNGVLPDLTTKEMKDQITLDRMENPEMMRQMKEKTPARIGIGNAGARLKTQTYLTLRADHAGARDAVFRDVNPELVQEMGLFSIESMCTSRNEHLTRPDLGRKLSDDTKKELKSKCQLNPTVQIYVSDGLSSQAVEANIADILPSLMDGLQGLGIGTGTPFYMRYGRVPAMDVVSETLGAEVTCVLIGERPGLATANSMSAYIAYKATVGMPESRRTVVSNIHSGGIPAAEAGAHIAQVIKTMLERKQSGVDLQL</sequence>
<feature type="binding site" evidence="5">
    <location>
        <position position="204"/>
    </location>
    <ligand>
        <name>adenosylcob(III)alamin</name>
        <dbReference type="ChEBI" id="CHEBI:18408"/>
    </ligand>
</feature>
<protein>
    <recommendedName>
        <fullName evidence="5">Ethanolamine ammonia-lyase small subunit</fullName>
        <shortName evidence="5">EAL small subunit</shortName>
        <ecNumber evidence="5">4.3.1.7</ecNumber>
    </recommendedName>
</protein>
<comment type="similarity">
    <text evidence="5">Belongs to the EutC family.</text>
</comment>
<feature type="binding site" evidence="5">
    <location>
        <position position="225"/>
    </location>
    <ligand>
        <name>adenosylcob(III)alamin</name>
        <dbReference type="ChEBI" id="CHEBI:18408"/>
    </ligand>
</feature>
<comment type="caution">
    <text evidence="6">The sequence shown here is derived from an EMBL/GenBank/DDBJ whole genome shotgun (WGS) entry which is preliminary data.</text>
</comment>
<keyword evidence="4 5" id="KW-1283">Bacterial microcompartment</keyword>
<evidence type="ECO:0000256" key="1">
    <source>
        <dbReference type="ARBA" id="ARBA00022628"/>
    </source>
</evidence>
<keyword evidence="7" id="KW-1185">Reference proteome</keyword>
<comment type="catalytic activity">
    <reaction evidence="5">
        <text>ethanolamine = acetaldehyde + NH4(+)</text>
        <dbReference type="Rhea" id="RHEA:15313"/>
        <dbReference type="ChEBI" id="CHEBI:15343"/>
        <dbReference type="ChEBI" id="CHEBI:28938"/>
        <dbReference type="ChEBI" id="CHEBI:57603"/>
        <dbReference type="EC" id="4.3.1.7"/>
    </reaction>
</comment>
<reference evidence="6 7" key="1">
    <citation type="journal article" date="2021" name="ISME Commun">
        <title>Automated analysis of genomic sequences facilitates high-throughput and comprehensive description of bacteria.</title>
        <authorList>
            <person name="Hitch T.C.A."/>
        </authorList>
    </citation>
    <scope>NUCLEOTIDE SEQUENCE [LARGE SCALE GENOMIC DNA]</scope>
    <source>
        <strain evidence="6 7">Sanger_109</strain>
    </source>
</reference>
<dbReference type="Proteomes" id="UP001652442">
    <property type="component" value="Unassembled WGS sequence"/>
</dbReference>
<keyword evidence="3 5" id="KW-0170">Cobalt</keyword>
<gene>
    <name evidence="5 6" type="primary">eutC</name>
    <name evidence="6" type="ORF">OCV88_00375</name>
</gene>
<dbReference type="RefSeq" id="WP_262590546.1">
    <property type="nucleotide sequence ID" value="NZ_JAOQJQ010000001.1"/>
</dbReference>
<keyword evidence="6" id="KW-0808">Transferase</keyword>
<dbReference type="NCBIfam" id="NF003971">
    <property type="entry name" value="PRK05465.1"/>
    <property type="match status" value="1"/>
</dbReference>
<proteinExistence type="inferred from homology"/>
<comment type="function">
    <text evidence="5">Catalyzes the deamination of various vicinal amino-alcohols to oxo compounds. Allows this organism to utilize ethanolamine as the sole source of nitrogen and carbon in the presence of external vitamin B12.</text>
</comment>
<evidence type="ECO:0000256" key="5">
    <source>
        <dbReference type="HAMAP-Rule" id="MF_00601"/>
    </source>
</evidence>
<name>A0ABT2TF24_9FIRM</name>
<dbReference type="HAMAP" id="MF_00601">
    <property type="entry name" value="EutC"/>
    <property type="match status" value="1"/>
</dbReference>
<dbReference type="PIRSF" id="PIRSF018982">
    <property type="entry name" value="EutC"/>
    <property type="match status" value="1"/>
</dbReference>
<evidence type="ECO:0000313" key="7">
    <source>
        <dbReference type="Proteomes" id="UP001652442"/>
    </source>
</evidence>
<dbReference type="GO" id="GO:0016301">
    <property type="term" value="F:kinase activity"/>
    <property type="evidence" value="ECO:0007669"/>
    <property type="project" value="UniProtKB-KW"/>
</dbReference>